<evidence type="ECO:0000313" key="16">
    <source>
        <dbReference type="Proteomes" id="UP000603463"/>
    </source>
</evidence>
<dbReference type="GO" id="GO:0009252">
    <property type="term" value="P:peptidoglycan biosynthetic process"/>
    <property type="evidence" value="ECO:0007669"/>
    <property type="project" value="TreeGrafter"/>
</dbReference>
<dbReference type="SUPFAM" id="SSF56601">
    <property type="entry name" value="beta-lactamase/transpeptidase-like"/>
    <property type="match status" value="1"/>
</dbReference>
<keyword evidence="3" id="KW-0328">Glycosyltransferase</keyword>
<feature type="domain" description="Penicillin-binding protein transpeptidase" evidence="11">
    <location>
        <begin position="338"/>
        <end position="594"/>
    </location>
</feature>
<evidence type="ECO:0000313" key="13">
    <source>
        <dbReference type="EMBL" id="MBM4568553.1"/>
    </source>
</evidence>
<feature type="compositionally biased region" description="Polar residues" evidence="9">
    <location>
        <begin position="628"/>
        <end position="668"/>
    </location>
</feature>
<dbReference type="AlphaFoldDB" id="A0A9Q2UL09"/>
<feature type="compositionally biased region" description="Pro residues" evidence="9">
    <location>
        <begin position="726"/>
        <end position="746"/>
    </location>
</feature>
<dbReference type="RefSeq" id="WP_084962558.1">
    <property type="nucleotide sequence ID" value="NZ_CP095477.1"/>
</dbReference>
<evidence type="ECO:0000313" key="14">
    <source>
        <dbReference type="EMBL" id="NKT79650.1"/>
    </source>
</evidence>
<dbReference type="GO" id="GO:0009002">
    <property type="term" value="F:serine-type D-Ala-D-Ala carboxypeptidase activity"/>
    <property type="evidence" value="ECO:0007669"/>
    <property type="project" value="UniProtKB-EC"/>
</dbReference>
<dbReference type="EMBL" id="WUXR01000021">
    <property type="protein sequence ID" value="MBM4568553.1"/>
    <property type="molecule type" value="Genomic_DNA"/>
</dbReference>
<evidence type="ECO:0000259" key="12">
    <source>
        <dbReference type="Pfam" id="PF00912"/>
    </source>
</evidence>
<feature type="region of interest" description="Disordered" evidence="9">
    <location>
        <begin position="622"/>
        <end position="761"/>
    </location>
</feature>
<keyword evidence="6" id="KW-0511">Multifunctional enzyme</keyword>
<dbReference type="InterPro" id="IPR023346">
    <property type="entry name" value="Lysozyme-like_dom_sf"/>
</dbReference>
<dbReference type="GO" id="GO:0008955">
    <property type="term" value="F:peptidoglycan glycosyltransferase activity"/>
    <property type="evidence" value="ECO:0007669"/>
    <property type="project" value="UniProtKB-EC"/>
</dbReference>
<feature type="compositionally biased region" description="Low complexity" evidence="9">
    <location>
        <begin position="687"/>
        <end position="725"/>
    </location>
</feature>
<evidence type="ECO:0000313" key="15">
    <source>
        <dbReference type="EMBL" id="NKW43173.1"/>
    </source>
</evidence>
<dbReference type="InterPro" id="IPR001460">
    <property type="entry name" value="PCN-bd_Tpept"/>
</dbReference>
<evidence type="ECO:0000256" key="6">
    <source>
        <dbReference type="ARBA" id="ARBA00023268"/>
    </source>
</evidence>
<dbReference type="Gene3D" id="1.10.3810.10">
    <property type="entry name" value="Biosynthetic peptidoglycan transglycosylase-like"/>
    <property type="match status" value="1"/>
</dbReference>
<evidence type="ECO:0000256" key="5">
    <source>
        <dbReference type="ARBA" id="ARBA00022801"/>
    </source>
</evidence>
<dbReference type="Gene3D" id="3.40.710.10">
    <property type="entry name" value="DD-peptidase/beta-lactamase superfamily"/>
    <property type="match status" value="1"/>
</dbReference>
<dbReference type="GO" id="GO:0008658">
    <property type="term" value="F:penicillin binding"/>
    <property type="evidence" value="ECO:0007669"/>
    <property type="project" value="InterPro"/>
</dbReference>
<dbReference type="EMBL" id="WVDC01000007">
    <property type="protein sequence ID" value="NKW43173.1"/>
    <property type="molecule type" value="Genomic_DNA"/>
</dbReference>
<reference evidence="13" key="1">
    <citation type="submission" date="2019-11" db="EMBL/GenBank/DDBJ databases">
        <title>Spread of Macrolides and rifampicin resistant Rhodococcus equi in clinical isolates in the USA.</title>
        <authorList>
            <person name="Alvarez-Narvaez S."/>
            <person name="Huber L."/>
            <person name="Cohen N.D."/>
            <person name="Slovis N."/>
            <person name="Greiter M."/>
            <person name="Giguere S."/>
            <person name="Hart K."/>
        </authorList>
    </citation>
    <scope>NUCLEOTIDE SEQUENCE</scope>
    <source>
        <strain evidence="13">Lh_17</strain>
    </source>
</reference>
<evidence type="ECO:0000256" key="9">
    <source>
        <dbReference type="SAM" id="MobiDB-lite"/>
    </source>
</evidence>
<evidence type="ECO:0000256" key="4">
    <source>
        <dbReference type="ARBA" id="ARBA00022679"/>
    </source>
</evidence>
<gene>
    <name evidence="13" type="ORF">GS441_25025</name>
    <name evidence="14" type="ORF">GS882_16200</name>
    <name evidence="15" type="ORF">GS947_16560</name>
</gene>
<feature type="domain" description="Glycosyl transferase family 51" evidence="12">
    <location>
        <begin position="78"/>
        <end position="245"/>
    </location>
</feature>
<evidence type="ECO:0000256" key="10">
    <source>
        <dbReference type="SAM" id="Phobius"/>
    </source>
</evidence>
<accession>A0A9Q2UL09</accession>
<dbReference type="Pfam" id="PF00912">
    <property type="entry name" value="Transgly"/>
    <property type="match status" value="1"/>
</dbReference>
<dbReference type="InterPro" id="IPR001264">
    <property type="entry name" value="Glyco_trans_51"/>
</dbReference>
<keyword evidence="4" id="KW-0808">Transferase</keyword>
<name>A0A9Q2UL09_RHOHA</name>
<organism evidence="14 16">
    <name type="scientific">Rhodococcus hoagii</name>
    <name type="common">Corynebacterium equii</name>
    <dbReference type="NCBI Taxonomy" id="43767"/>
    <lineage>
        <taxon>Bacteria</taxon>
        <taxon>Bacillati</taxon>
        <taxon>Actinomycetota</taxon>
        <taxon>Actinomycetes</taxon>
        <taxon>Mycobacteriales</taxon>
        <taxon>Nocardiaceae</taxon>
        <taxon>Prescottella</taxon>
    </lineage>
</organism>
<evidence type="ECO:0000256" key="7">
    <source>
        <dbReference type="ARBA" id="ARBA00034000"/>
    </source>
</evidence>
<evidence type="ECO:0000256" key="2">
    <source>
        <dbReference type="ARBA" id="ARBA00022670"/>
    </source>
</evidence>
<reference evidence="14" key="2">
    <citation type="journal article" date="2020" name="Environ. Microbiol.">
        <title>The novel and transferable erm(51) gene confers Macrolides, Lincosamides, and Streptogramins B (MLSB) resistance to clonal Rhodococcus equi in the environment.</title>
        <authorList>
            <person name="Huber L."/>
            <person name="Giguere S."/>
            <person name="Slovis N.M."/>
            <person name="Alvarez-Narvaez S."/>
            <person name="Hart K.A."/>
            <person name="Greiter M."/>
            <person name="Morris E.R.A."/>
            <person name="Cohen N.D."/>
        </authorList>
    </citation>
    <scope>NUCLEOTIDE SEQUENCE</scope>
    <source>
        <strain evidence="14">Lh_116_1</strain>
        <strain evidence="15">Lh_16_1</strain>
    </source>
</reference>
<feature type="region of interest" description="Disordered" evidence="9">
    <location>
        <begin position="1"/>
        <end position="21"/>
    </location>
</feature>
<dbReference type="PANTHER" id="PTHR32282:SF34">
    <property type="entry name" value="PENICILLIN-BINDING PROTEIN 1A"/>
    <property type="match status" value="1"/>
</dbReference>
<dbReference type="Proteomes" id="UP000808906">
    <property type="component" value="Unassembled WGS sequence"/>
</dbReference>
<evidence type="ECO:0000256" key="8">
    <source>
        <dbReference type="ARBA" id="ARBA00049902"/>
    </source>
</evidence>
<keyword evidence="2" id="KW-0645">Protease</keyword>
<comment type="catalytic activity">
    <reaction evidence="7">
        <text>Preferential cleavage: (Ac)2-L-Lys-D-Ala-|-D-Ala. Also transpeptidation of peptidyl-alanyl moieties that are N-acyl substituents of D-alanine.</text>
        <dbReference type="EC" id="3.4.16.4"/>
    </reaction>
</comment>
<dbReference type="GO" id="GO:0030288">
    <property type="term" value="C:outer membrane-bounded periplasmic space"/>
    <property type="evidence" value="ECO:0007669"/>
    <property type="project" value="TreeGrafter"/>
</dbReference>
<comment type="caution">
    <text evidence="14">The sequence shown here is derived from an EMBL/GenBank/DDBJ whole genome shotgun (WGS) entry which is preliminary data.</text>
</comment>
<keyword evidence="10" id="KW-1133">Transmembrane helix</keyword>
<dbReference type="EMBL" id="WVBC01000030">
    <property type="protein sequence ID" value="NKT79650.1"/>
    <property type="molecule type" value="Genomic_DNA"/>
</dbReference>
<dbReference type="InterPro" id="IPR036950">
    <property type="entry name" value="PBP_transglycosylase"/>
</dbReference>
<dbReference type="InterPro" id="IPR012338">
    <property type="entry name" value="Beta-lactam/transpept-like"/>
</dbReference>
<proteinExistence type="predicted"/>
<dbReference type="Proteomes" id="UP000603463">
    <property type="component" value="Unassembled WGS sequence"/>
</dbReference>
<keyword evidence="10" id="KW-0472">Membrane</keyword>
<dbReference type="Pfam" id="PF00905">
    <property type="entry name" value="Transpeptidase"/>
    <property type="match status" value="1"/>
</dbReference>
<evidence type="ECO:0000259" key="11">
    <source>
        <dbReference type="Pfam" id="PF00905"/>
    </source>
</evidence>
<keyword evidence="5" id="KW-0378">Hydrolase</keyword>
<dbReference type="GO" id="GO:0006508">
    <property type="term" value="P:proteolysis"/>
    <property type="evidence" value="ECO:0007669"/>
    <property type="project" value="UniProtKB-KW"/>
</dbReference>
<keyword evidence="10" id="KW-0812">Transmembrane</keyword>
<protein>
    <submittedName>
        <fullName evidence="14">Penicillin-binding protein</fullName>
    </submittedName>
</protein>
<dbReference type="InterPro" id="IPR050396">
    <property type="entry name" value="Glycosyltr_51/Transpeptidase"/>
</dbReference>
<evidence type="ECO:0000256" key="1">
    <source>
        <dbReference type="ARBA" id="ARBA00022645"/>
    </source>
</evidence>
<dbReference type="Proteomes" id="UP000608063">
    <property type="component" value="Unassembled WGS sequence"/>
</dbReference>
<dbReference type="SUPFAM" id="SSF53955">
    <property type="entry name" value="Lysozyme-like"/>
    <property type="match status" value="1"/>
</dbReference>
<comment type="catalytic activity">
    <reaction evidence="8">
        <text>[GlcNAc-(1-&gt;4)-Mur2Ac(oyl-L-Ala-gamma-D-Glu-L-Lys-D-Ala-D-Ala)](n)-di-trans,octa-cis-undecaprenyl diphosphate + beta-D-GlcNAc-(1-&gt;4)-Mur2Ac(oyl-L-Ala-gamma-D-Glu-L-Lys-D-Ala-D-Ala)-di-trans,octa-cis-undecaprenyl diphosphate = [GlcNAc-(1-&gt;4)-Mur2Ac(oyl-L-Ala-gamma-D-Glu-L-Lys-D-Ala-D-Ala)](n+1)-di-trans,octa-cis-undecaprenyl diphosphate + di-trans,octa-cis-undecaprenyl diphosphate + H(+)</text>
        <dbReference type="Rhea" id="RHEA:23708"/>
        <dbReference type="Rhea" id="RHEA-COMP:9602"/>
        <dbReference type="Rhea" id="RHEA-COMP:9603"/>
        <dbReference type="ChEBI" id="CHEBI:15378"/>
        <dbReference type="ChEBI" id="CHEBI:58405"/>
        <dbReference type="ChEBI" id="CHEBI:60033"/>
        <dbReference type="ChEBI" id="CHEBI:78435"/>
        <dbReference type="EC" id="2.4.99.28"/>
    </reaction>
</comment>
<evidence type="ECO:0000256" key="3">
    <source>
        <dbReference type="ARBA" id="ARBA00022676"/>
    </source>
</evidence>
<sequence length="761" mass="80171">MNSTSNPTPEKPERRPAPRSRRRTVLRIAAAVVIVPLILFGVAYVLADVPSPSEMRPAQVATILASDGTSVVAKVVPPEGNRTEVPLDAVPGYVRNAVLSAEDRNFYSNPGYSISGFLRAGRDNVLGRESAGGGSTITQQYVKNALVGTDRNVVRKARELVVSAKMARQWSKDEILGAYLNTIYFGRNAYGIAQGSRAFFDKPVEELTLAEGAVLASVIQSPSLLDPATDPDALRERWNYVLDGMVEMGVLAATERAATQFPEVLPVAPPNPDDVAPGPEGLIRTRVAAELEAAGVSEKDLNTGGLQITTTIDAKAQQAAVEAVDRTLSKQPDQLRASVVSIDPRSGAIRAYYGGADGTGYDFAQAPLQTGSSFKVFAAIAALQDKIPLSAQYSSAPLTVGGLTIKNVEGETCGTCSLAEALKRSLNTSYYRLTLSMEDGARKIADAAHQAGIPKQIPGLEHETLTQAGGPPETGIVLGQYQTRPIDMASAYATLAASGRFHEPYLVQKVVDAEGRVLLDREPNDGEQRLDPAIADAVTQAMVPIAGYSRNHGLAGGRASAAKTGTTQLGDTGENKDAWMVGFTPSLSTAVWVGTADGKAIETSWGGAIYGAGLPSDIWKETMDGALNGTSNEQFQNTQPAPQSGGQQSRAPATGGSTTTEQQYSESAPTRQRPVQTQQQEAPAWTPPVQTYPQAPVQQAPAPQQQTAPQEQWNAPGPQQQQREPAPAPVPQAPAPAPPAPAPAPAPGIQILPGVTIPLPG</sequence>
<dbReference type="PANTHER" id="PTHR32282">
    <property type="entry name" value="BINDING PROTEIN TRANSPEPTIDASE, PUTATIVE-RELATED"/>
    <property type="match status" value="1"/>
</dbReference>
<keyword evidence="1" id="KW-0121">Carboxypeptidase</keyword>
<feature type="compositionally biased region" description="Low complexity" evidence="9">
    <location>
        <begin position="669"/>
        <end position="680"/>
    </location>
</feature>
<feature type="transmembrane region" description="Helical" evidence="10">
    <location>
        <begin position="24"/>
        <end position="47"/>
    </location>
</feature>